<dbReference type="EMBL" id="JABFTP020000185">
    <property type="protein sequence ID" value="KAL3287984.1"/>
    <property type="molecule type" value="Genomic_DNA"/>
</dbReference>
<keyword evidence="2" id="KW-1185">Reference proteome</keyword>
<reference evidence="1 2" key="1">
    <citation type="journal article" date="2021" name="BMC Biol.">
        <title>Horizontally acquired antibacterial genes associated with adaptive radiation of ladybird beetles.</title>
        <authorList>
            <person name="Li H.S."/>
            <person name="Tang X.F."/>
            <person name="Huang Y.H."/>
            <person name="Xu Z.Y."/>
            <person name="Chen M.L."/>
            <person name="Du X.Y."/>
            <person name="Qiu B.Y."/>
            <person name="Chen P.T."/>
            <person name="Zhang W."/>
            <person name="Slipinski A."/>
            <person name="Escalona H.E."/>
            <person name="Waterhouse R.M."/>
            <person name="Zwick A."/>
            <person name="Pang H."/>
        </authorList>
    </citation>
    <scope>NUCLEOTIDE SEQUENCE [LARGE SCALE GENOMIC DNA]</scope>
    <source>
        <strain evidence="1">SYSU2018</strain>
    </source>
</reference>
<gene>
    <name evidence="1" type="ORF">HHI36_002438</name>
</gene>
<name>A0ABD2PAM3_9CUCU</name>
<dbReference type="AlphaFoldDB" id="A0ABD2PAM3"/>
<evidence type="ECO:0000313" key="2">
    <source>
        <dbReference type="Proteomes" id="UP001516400"/>
    </source>
</evidence>
<accession>A0ABD2PAM3</accession>
<organism evidence="1 2">
    <name type="scientific">Cryptolaemus montrouzieri</name>
    <dbReference type="NCBI Taxonomy" id="559131"/>
    <lineage>
        <taxon>Eukaryota</taxon>
        <taxon>Metazoa</taxon>
        <taxon>Ecdysozoa</taxon>
        <taxon>Arthropoda</taxon>
        <taxon>Hexapoda</taxon>
        <taxon>Insecta</taxon>
        <taxon>Pterygota</taxon>
        <taxon>Neoptera</taxon>
        <taxon>Endopterygota</taxon>
        <taxon>Coleoptera</taxon>
        <taxon>Polyphaga</taxon>
        <taxon>Cucujiformia</taxon>
        <taxon>Coccinelloidea</taxon>
        <taxon>Coccinellidae</taxon>
        <taxon>Scymninae</taxon>
        <taxon>Scymnini</taxon>
        <taxon>Cryptolaemus</taxon>
    </lineage>
</organism>
<protein>
    <submittedName>
        <fullName evidence="1">Uncharacterized protein</fullName>
    </submittedName>
</protein>
<evidence type="ECO:0000313" key="1">
    <source>
        <dbReference type="EMBL" id="KAL3287984.1"/>
    </source>
</evidence>
<comment type="caution">
    <text evidence="1">The sequence shown here is derived from an EMBL/GenBank/DDBJ whole genome shotgun (WGS) entry which is preliminary data.</text>
</comment>
<dbReference type="Proteomes" id="UP001516400">
    <property type="component" value="Unassembled WGS sequence"/>
</dbReference>
<sequence>KESSKPCYLWEKVVQRTCCSDGDASSASLSSSTRKLSTSGILAPADVETIVSQLSMVFQRQFDQFKEEMRTEYLEHVAALTKKVGEQNSNLQDKVDLVSKCDIESVCVEASERVTRSKNIMLLDINESKSSITSERIKYDKDEVVNVLMSLSLGDKSSNVLKVLLLGKRDNSGPRPIKIVTSISKFEVDVLKKFKNVEHPRYRLYNDRTVLQRESMAKLIVELADRESKGKR</sequence>
<proteinExistence type="predicted"/>
<feature type="non-terminal residue" evidence="1">
    <location>
        <position position="1"/>
    </location>
</feature>